<keyword evidence="3" id="KW-1185">Reference proteome</keyword>
<dbReference type="AlphaFoldDB" id="F5XQZ3"/>
<evidence type="ECO:0000313" key="3">
    <source>
        <dbReference type="Proteomes" id="UP000007947"/>
    </source>
</evidence>
<dbReference type="EMBL" id="AP012204">
    <property type="protein sequence ID" value="BAK37015.1"/>
    <property type="molecule type" value="Genomic_DNA"/>
</dbReference>
<dbReference type="HOGENOM" id="CLU_1494624_0_0_11"/>
<dbReference type="Pfam" id="PF08241">
    <property type="entry name" value="Methyltransf_11"/>
    <property type="match status" value="1"/>
</dbReference>
<dbReference type="InterPro" id="IPR029063">
    <property type="entry name" value="SAM-dependent_MTases_sf"/>
</dbReference>
<sequence>MLELARTRVPHGEFSVGDLASLPVPDDAVDLVTNALALTHVPDLMPAYAEFARVLRPGGDLIISDVHPELVLLGSTVKATGPDGAAQLATTHRHGLGDHLRAALAARFTVIRCEEYPRPAPPTEPLPEPTRDIGEWSIWPWTLLGWDPEASRSAWNNPAITVWHFRLRDHRPDGGTGRNR</sequence>
<proteinExistence type="predicted"/>
<dbReference type="InterPro" id="IPR013216">
    <property type="entry name" value="Methyltransf_11"/>
</dbReference>
<dbReference type="STRING" id="1032480.MLP_40010"/>
<evidence type="ECO:0000313" key="2">
    <source>
        <dbReference type="EMBL" id="BAK37015.1"/>
    </source>
</evidence>
<dbReference type="GO" id="GO:0008757">
    <property type="term" value="F:S-adenosylmethionine-dependent methyltransferase activity"/>
    <property type="evidence" value="ECO:0007669"/>
    <property type="project" value="InterPro"/>
</dbReference>
<protein>
    <recommendedName>
        <fullName evidence="1">Methyltransferase type 11 domain-containing protein</fullName>
    </recommendedName>
</protein>
<accession>F5XQZ3</accession>
<feature type="domain" description="Methyltransferase type 11" evidence="1">
    <location>
        <begin position="1"/>
        <end position="63"/>
    </location>
</feature>
<dbReference type="Proteomes" id="UP000007947">
    <property type="component" value="Chromosome"/>
</dbReference>
<dbReference type="SUPFAM" id="SSF53335">
    <property type="entry name" value="S-adenosyl-L-methionine-dependent methyltransferases"/>
    <property type="match status" value="1"/>
</dbReference>
<dbReference type="Gene3D" id="3.40.50.150">
    <property type="entry name" value="Vaccinia Virus protein VP39"/>
    <property type="match status" value="1"/>
</dbReference>
<organism evidence="2 3">
    <name type="scientific">Microlunatus phosphovorus (strain ATCC 700054 / DSM 10555 / JCM 9379 / NBRC 101784 / NCIMB 13414 / VKM Ac-1990 / NM-1)</name>
    <dbReference type="NCBI Taxonomy" id="1032480"/>
    <lineage>
        <taxon>Bacteria</taxon>
        <taxon>Bacillati</taxon>
        <taxon>Actinomycetota</taxon>
        <taxon>Actinomycetes</taxon>
        <taxon>Propionibacteriales</taxon>
        <taxon>Propionibacteriaceae</taxon>
        <taxon>Microlunatus</taxon>
    </lineage>
</organism>
<name>F5XQZ3_MICPN</name>
<dbReference type="KEGG" id="mph:MLP_40010"/>
<dbReference type="eggNOG" id="COG2226">
    <property type="taxonomic scope" value="Bacteria"/>
</dbReference>
<dbReference type="CDD" id="cd02440">
    <property type="entry name" value="AdoMet_MTases"/>
    <property type="match status" value="1"/>
</dbReference>
<gene>
    <name evidence="2" type="ordered locus">MLP_40010</name>
</gene>
<evidence type="ECO:0000259" key="1">
    <source>
        <dbReference type="Pfam" id="PF08241"/>
    </source>
</evidence>
<reference evidence="2 3" key="1">
    <citation type="submission" date="2011-05" db="EMBL/GenBank/DDBJ databases">
        <title>Whole genome sequence of Microlunatus phosphovorus NM-1.</title>
        <authorList>
            <person name="Hosoyama A."/>
            <person name="Sasaki K."/>
            <person name="Harada T."/>
            <person name="Igarashi R."/>
            <person name="Kawakoshi A."/>
            <person name="Sasagawa M."/>
            <person name="Fukada J."/>
            <person name="Nakamura S."/>
            <person name="Katano Y."/>
            <person name="Hanada S."/>
            <person name="Kamagata Y."/>
            <person name="Nakamura N."/>
            <person name="Yamazaki S."/>
            <person name="Fujita N."/>
        </authorList>
    </citation>
    <scope>NUCLEOTIDE SEQUENCE [LARGE SCALE GENOMIC DNA]</scope>
    <source>
        <strain evidence="3">ATCC 700054 / DSM 10555 / JCM 9379 / NBRC 101784 / NCIMB 13414 / VKM Ac-1990 / NM-1</strain>
    </source>
</reference>